<evidence type="ECO:0000256" key="6">
    <source>
        <dbReference type="HAMAP-Rule" id="MF_00821"/>
    </source>
</evidence>
<dbReference type="GO" id="GO:0005737">
    <property type="term" value="C:cytoplasm"/>
    <property type="evidence" value="ECO:0007669"/>
    <property type="project" value="UniProtKB-SubCell"/>
</dbReference>
<reference evidence="8 9" key="1">
    <citation type="journal article" date="2013" name="Genome Announc.">
        <title>Draft Genome Sequence of an Alphaproteobacterium, Caenispirillum salinarum AK4(T), Isolated from a Solar Saltern.</title>
        <authorList>
            <person name="Khatri I."/>
            <person name="Singh A."/>
            <person name="Korpole S."/>
            <person name="Pinnaka A.K."/>
            <person name="Subramanian S."/>
        </authorList>
    </citation>
    <scope>NUCLEOTIDE SEQUENCE [LARGE SCALE GENOMIC DNA]</scope>
    <source>
        <strain evidence="8 9">AK4</strain>
    </source>
</reference>
<evidence type="ECO:0000256" key="1">
    <source>
        <dbReference type="ARBA" id="ARBA00009990"/>
    </source>
</evidence>
<name>K9HVF7_9PROT</name>
<dbReference type="InterPro" id="IPR035958">
    <property type="entry name" value="SecB-like_sf"/>
</dbReference>
<comment type="function">
    <text evidence="6">One of the proteins required for the normal export of preproteins out of the cell cytoplasm. It is a molecular chaperone that binds to a subset of precursor proteins, maintaining them in a translocation-competent state. It also specifically binds to its receptor SecA.</text>
</comment>
<comment type="caution">
    <text evidence="8">The sequence shown here is derived from an EMBL/GenBank/DDBJ whole genome shotgun (WGS) entry which is preliminary data.</text>
</comment>
<feature type="region of interest" description="Disordered" evidence="7">
    <location>
        <begin position="1"/>
        <end position="20"/>
    </location>
</feature>
<evidence type="ECO:0000313" key="9">
    <source>
        <dbReference type="Proteomes" id="UP000009881"/>
    </source>
</evidence>
<dbReference type="NCBIfam" id="NF004392">
    <property type="entry name" value="PRK05751.1-3"/>
    <property type="match status" value="1"/>
</dbReference>
<dbReference type="PATRIC" id="fig|1238182.3.peg.1018"/>
<dbReference type="RefSeq" id="WP_009539467.1">
    <property type="nucleotide sequence ID" value="NZ_ANHY01000004.1"/>
</dbReference>
<comment type="similarity">
    <text evidence="1 6">Belongs to the SecB family.</text>
</comment>
<evidence type="ECO:0000256" key="5">
    <source>
        <dbReference type="ARBA" id="ARBA00023186"/>
    </source>
</evidence>
<dbReference type="STRING" id="1238182.C882_3270"/>
<dbReference type="GO" id="GO:0051082">
    <property type="term" value="F:unfolded protein binding"/>
    <property type="evidence" value="ECO:0007669"/>
    <property type="project" value="InterPro"/>
</dbReference>
<dbReference type="AlphaFoldDB" id="K9HVF7"/>
<keyword evidence="2 6" id="KW-0813">Transport</keyword>
<dbReference type="Pfam" id="PF02556">
    <property type="entry name" value="SecB"/>
    <property type="match status" value="1"/>
</dbReference>
<feature type="region of interest" description="Disordered" evidence="7">
    <location>
        <begin position="157"/>
        <end position="179"/>
    </location>
</feature>
<keyword evidence="5 6" id="KW-0143">Chaperone</keyword>
<dbReference type="eggNOG" id="COG1952">
    <property type="taxonomic scope" value="Bacteria"/>
</dbReference>
<proteinExistence type="inferred from homology"/>
<organism evidence="8 9">
    <name type="scientific">Caenispirillum salinarum AK4</name>
    <dbReference type="NCBI Taxonomy" id="1238182"/>
    <lineage>
        <taxon>Bacteria</taxon>
        <taxon>Pseudomonadati</taxon>
        <taxon>Pseudomonadota</taxon>
        <taxon>Alphaproteobacteria</taxon>
        <taxon>Rhodospirillales</taxon>
        <taxon>Novispirillaceae</taxon>
        <taxon>Caenispirillum</taxon>
    </lineage>
</organism>
<dbReference type="PANTHER" id="PTHR36918">
    <property type="match status" value="1"/>
</dbReference>
<dbReference type="GO" id="GO:0051262">
    <property type="term" value="P:protein tetramerization"/>
    <property type="evidence" value="ECO:0007669"/>
    <property type="project" value="InterPro"/>
</dbReference>
<dbReference type="Proteomes" id="UP000009881">
    <property type="component" value="Unassembled WGS sequence"/>
</dbReference>
<keyword evidence="4 6" id="KW-0811">Translocation</keyword>
<dbReference type="HAMAP" id="MF_00821">
    <property type="entry name" value="SecB"/>
    <property type="match status" value="1"/>
</dbReference>
<dbReference type="Gene3D" id="3.10.420.10">
    <property type="entry name" value="SecB-like"/>
    <property type="match status" value="1"/>
</dbReference>
<protein>
    <recommendedName>
        <fullName evidence="6">Protein-export protein SecB</fullName>
    </recommendedName>
</protein>
<dbReference type="OrthoDB" id="9795145at2"/>
<accession>K9HVF7</accession>
<evidence type="ECO:0000256" key="2">
    <source>
        <dbReference type="ARBA" id="ARBA00022448"/>
    </source>
</evidence>
<keyword evidence="3 6" id="KW-0653">Protein transport</keyword>
<feature type="compositionally biased region" description="Low complexity" evidence="7">
    <location>
        <begin position="1"/>
        <end position="19"/>
    </location>
</feature>
<comment type="subcellular location">
    <subcellularLocation>
        <location evidence="6">Cytoplasm</location>
    </subcellularLocation>
</comment>
<evidence type="ECO:0000256" key="7">
    <source>
        <dbReference type="SAM" id="MobiDB-lite"/>
    </source>
</evidence>
<evidence type="ECO:0000313" key="8">
    <source>
        <dbReference type="EMBL" id="EKV32206.1"/>
    </source>
</evidence>
<evidence type="ECO:0000256" key="4">
    <source>
        <dbReference type="ARBA" id="ARBA00023010"/>
    </source>
</evidence>
<gene>
    <name evidence="6" type="primary">secB</name>
    <name evidence="8" type="ORF">C882_3270</name>
</gene>
<sequence length="179" mass="19432">MAEENGAAGAAGDQQQQEQRPGLSIAGQYIKDLSFEVPGAPQIFSEMKKAPEIPISVDVQARHLGGNHFEVTTHFDIKATVEGKPGFVMELVYGAVVQCTAPKEHVQPMLLIEAPRLMFPFARNLISEVTRDGGFPPLMLQPIDFVQLYRERIAAAKAQQEGEGAQGEKTEGDDGNQTA</sequence>
<dbReference type="InterPro" id="IPR003708">
    <property type="entry name" value="SecB"/>
</dbReference>
<dbReference type="GO" id="GO:0015031">
    <property type="term" value="P:protein transport"/>
    <property type="evidence" value="ECO:0007669"/>
    <property type="project" value="UniProtKB-UniRule"/>
</dbReference>
<evidence type="ECO:0000256" key="3">
    <source>
        <dbReference type="ARBA" id="ARBA00022927"/>
    </source>
</evidence>
<dbReference type="EMBL" id="ANHY01000004">
    <property type="protein sequence ID" value="EKV32206.1"/>
    <property type="molecule type" value="Genomic_DNA"/>
</dbReference>
<dbReference type="PRINTS" id="PR01594">
    <property type="entry name" value="SECBCHAPRONE"/>
</dbReference>
<dbReference type="NCBIfam" id="TIGR00809">
    <property type="entry name" value="secB"/>
    <property type="match status" value="1"/>
</dbReference>
<dbReference type="PANTHER" id="PTHR36918:SF1">
    <property type="entry name" value="PROTEIN-EXPORT PROTEIN SECB"/>
    <property type="match status" value="1"/>
</dbReference>
<keyword evidence="6" id="KW-0963">Cytoplasm</keyword>
<dbReference type="SUPFAM" id="SSF54611">
    <property type="entry name" value="SecB-like"/>
    <property type="match status" value="1"/>
</dbReference>
<dbReference type="GO" id="GO:0006457">
    <property type="term" value="P:protein folding"/>
    <property type="evidence" value="ECO:0007669"/>
    <property type="project" value="UniProtKB-UniRule"/>
</dbReference>
<keyword evidence="9" id="KW-1185">Reference proteome</keyword>
<comment type="subunit">
    <text evidence="6">Homotetramer, a dimer of dimers. One homotetramer interacts with 1 SecA dimer.</text>
</comment>